<feature type="domain" description="Protein kinase" evidence="15">
    <location>
        <begin position="255"/>
        <end position="542"/>
    </location>
</feature>
<evidence type="ECO:0000259" key="15">
    <source>
        <dbReference type="PROSITE" id="PS50011"/>
    </source>
</evidence>
<keyword evidence="4 14" id="KW-0732">Signal</keyword>
<dbReference type="InterPro" id="IPR017441">
    <property type="entry name" value="Protein_kinase_ATP_BS"/>
</dbReference>
<keyword evidence="9" id="KW-0325">Glycoprotein</keyword>
<dbReference type="GO" id="GO:0048544">
    <property type="term" value="P:recognition of pollen"/>
    <property type="evidence" value="ECO:0007669"/>
    <property type="project" value="InterPro"/>
</dbReference>
<dbReference type="EMBL" id="SDMP01000018">
    <property type="protein sequence ID" value="RYQ97034.1"/>
    <property type="molecule type" value="Genomic_DNA"/>
</dbReference>
<evidence type="ECO:0000313" key="17">
    <source>
        <dbReference type="EMBL" id="RYQ97034.1"/>
    </source>
</evidence>
<dbReference type="InterPro" id="IPR000719">
    <property type="entry name" value="Prot_kinase_dom"/>
</dbReference>
<comment type="catalytic activity">
    <reaction evidence="11">
        <text>L-seryl-[protein] + ATP = O-phospho-L-seryl-[protein] + ADP + H(+)</text>
        <dbReference type="Rhea" id="RHEA:17989"/>
        <dbReference type="Rhea" id="RHEA-COMP:9863"/>
        <dbReference type="Rhea" id="RHEA-COMP:11604"/>
        <dbReference type="ChEBI" id="CHEBI:15378"/>
        <dbReference type="ChEBI" id="CHEBI:29999"/>
        <dbReference type="ChEBI" id="CHEBI:30616"/>
        <dbReference type="ChEBI" id="CHEBI:83421"/>
        <dbReference type="ChEBI" id="CHEBI:456216"/>
        <dbReference type="EC" id="2.7.11.1"/>
    </reaction>
</comment>
<evidence type="ECO:0000256" key="7">
    <source>
        <dbReference type="ARBA" id="ARBA00022840"/>
    </source>
</evidence>
<keyword evidence="5 12" id="KW-0547">Nucleotide-binding</keyword>
<keyword evidence="7 12" id="KW-0067">ATP-binding</keyword>
<dbReference type="GO" id="GO:0005524">
    <property type="term" value="F:ATP binding"/>
    <property type="evidence" value="ECO:0007669"/>
    <property type="project" value="UniProtKB-UniRule"/>
</dbReference>
<dbReference type="Gene3D" id="3.30.200.20">
    <property type="entry name" value="Phosphorylase Kinase, domain 1"/>
    <property type="match status" value="1"/>
</dbReference>
<dbReference type="SMART" id="SM00220">
    <property type="entry name" value="S_TKc"/>
    <property type="match status" value="1"/>
</dbReference>
<protein>
    <recommendedName>
        <fullName evidence="1">non-specific serine/threonine protein kinase</fullName>
        <ecNumber evidence="1">2.7.11.1</ecNumber>
    </recommendedName>
</protein>
<evidence type="ECO:0000256" key="1">
    <source>
        <dbReference type="ARBA" id="ARBA00012513"/>
    </source>
</evidence>
<evidence type="ECO:0000256" key="10">
    <source>
        <dbReference type="ARBA" id="ARBA00047899"/>
    </source>
</evidence>
<keyword evidence="13" id="KW-0472">Membrane</keyword>
<dbReference type="Proteomes" id="UP000289738">
    <property type="component" value="Chromosome B08"/>
</dbReference>
<dbReference type="EC" id="2.7.11.1" evidence="1"/>
<dbReference type="PANTHER" id="PTHR27002:SF616">
    <property type="entry name" value="RECEPTOR-LIKE SERINE_THREONINE-PROTEIN KINASE"/>
    <property type="match status" value="1"/>
</dbReference>
<evidence type="ECO:0000259" key="16">
    <source>
        <dbReference type="PROSITE" id="PS50948"/>
    </source>
</evidence>
<dbReference type="CDD" id="cd01098">
    <property type="entry name" value="PAN_AP_plant"/>
    <property type="match status" value="1"/>
</dbReference>
<evidence type="ECO:0000256" key="4">
    <source>
        <dbReference type="ARBA" id="ARBA00022729"/>
    </source>
</evidence>
<dbReference type="CDD" id="cd14066">
    <property type="entry name" value="STKc_IRAK"/>
    <property type="match status" value="1"/>
</dbReference>
<dbReference type="SMART" id="SM00473">
    <property type="entry name" value="PAN_AP"/>
    <property type="match status" value="1"/>
</dbReference>
<dbReference type="AlphaFoldDB" id="A0A444Y529"/>
<keyword evidence="13" id="KW-0812">Transmembrane</keyword>
<evidence type="ECO:0000313" key="18">
    <source>
        <dbReference type="Proteomes" id="UP000289738"/>
    </source>
</evidence>
<feature type="domain" description="Apple" evidence="16">
    <location>
        <begin position="91"/>
        <end position="162"/>
    </location>
</feature>
<dbReference type="InterPro" id="IPR011009">
    <property type="entry name" value="Kinase-like_dom_sf"/>
</dbReference>
<dbReference type="InterPro" id="IPR008271">
    <property type="entry name" value="Ser/Thr_kinase_AS"/>
</dbReference>
<dbReference type="Pfam" id="PF08276">
    <property type="entry name" value="PAN_2"/>
    <property type="match status" value="1"/>
</dbReference>
<evidence type="ECO:0000256" key="12">
    <source>
        <dbReference type="PROSITE-ProRule" id="PRU10141"/>
    </source>
</evidence>
<dbReference type="GO" id="GO:0005886">
    <property type="term" value="C:plasma membrane"/>
    <property type="evidence" value="ECO:0007669"/>
    <property type="project" value="TreeGrafter"/>
</dbReference>
<evidence type="ECO:0000256" key="6">
    <source>
        <dbReference type="ARBA" id="ARBA00022777"/>
    </source>
</evidence>
<dbReference type="Pfam" id="PF00954">
    <property type="entry name" value="S_locus_glycop"/>
    <property type="match status" value="1"/>
</dbReference>
<accession>A0A444Y529</accession>
<keyword evidence="18" id="KW-1185">Reference proteome</keyword>
<dbReference type="PROSITE" id="PS50011">
    <property type="entry name" value="PROTEIN_KINASE_DOM"/>
    <property type="match status" value="1"/>
</dbReference>
<evidence type="ECO:0000256" key="13">
    <source>
        <dbReference type="SAM" id="Phobius"/>
    </source>
</evidence>
<feature type="chain" id="PRO_5019196944" description="non-specific serine/threonine protein kinase" evidence="14">
    <location>
        <begin position="24"/>
        <end position="567"/>
    </location>
</feature>
<dbReference type="InterPro" id="IPR003609">
    <property type="entry name" value="Pan_app"/>
</dbReference>
<dbReference type="SMR" id="A0A444Y529"/>
<feature type="transmembrane region" description="Helical" evidence="13">
    <location>
        <begin position="183"/>
        <end position="206"/>
    </location>
</feature>
<feature type="binding site" evidence="12">
    <location>
        <position position="283"/>
    </location>
    <ligand>
        <name>ATP</name>
        <dbReference type="ChEBI" id="CHEBI:30616"/>
    </ligand>
</feature>
<proteinExistence type="predicted"/>
<evidence type="ECO:0000256" key="2">
    <source>
        <dbReference type="ARBA" id="ARBA00022527"/>
    </source>
</evidence>
<name>A0A444Y529_ARAHY</name>
<dbReference type="SUPFAM" id="SSF56112">
    <property type="entry name" value="Protein kinase-like (PK-like)"/>
    <property type="match status" value="1"/>
</dbReference>
<evidence type="ECO:0000256" key="3">
    <source>
        <dbReference type="ARBA" id="ARBA00022679"/>
    </source>
</evidence>
<dbReference type="STRING" id="3818.A0A444Y529"/>
<evidence type="ECO:0000256" key="9">
    <source>
        <dbReference type="ARBA" id="ARBA00023180"/>
    </source>
</evidence>
<dbReference type="InterPro" id="IPR000858">
    <property type="entry name" value="S_locus_glycoprot_dom"/>
</dbReference>
<dbReference type="FunFam" id="3.30.200.20:FF:000195">
    <property type="entry name" value="G-type lectin S-receptor-like serine/threonine-protein kinase"/>
    <property type="match status" value="1"/>
</dbReference>
<comment type="catalytic activity">
    <reaction evidence="10">
        <text>L-threonyl-[protein] + ATP = O-phospho-L-threonyl-[protein] + ADP + H(+)</text>
        <dbReference type="Rhea" id="RHEA:46608"/>
        <dbReference type="Rhea" id="RHEA-COMP:11060"/>
        <dbReference type="Rhea" id="RHEA-COMP:11605"/>
        <dbReference type="ChEBI" id="CHEBI:15378"/>
        <dbReference type="ChEBI" id="CHEBI:30013"/>
        <dbReference type="ChEBI" id="CHEBI:30616"/>
        <dbReference type="ChEBI" id="CHEBI:61977"/>
        <dbReference type="ChEBI" id="CHEBI:456216"/>
        <dbReference type="EC" id="2.7.11.1"/>
    </reaction>
</comment>
<organism evidence="17 18">
    <name type="scientific">Arachis hypogaea</name>
    <name type="common">Peanut</name>
    <dbReference type="NCBI Taxonomy" id="3818"/>
    <lineage>
        <taxon>Eukaryota</taxon>
        <taxon>Viridiplantae</taxon>
        <taxon>Streptophyta</taxon>
        <taxon>Embryophyta</taxon>
        <taxon>Tracheophyta</taxon>
        <taxon>Spermatophyta</taxon>
        <taxon>Magnoliopsida</taxon>
        <taxon>eudicotyledons</taxon>
        <taxon>Gunneridae</taxon>
        <taxon>Pentapetalae</taxon>
        <taxon>rosids</taxon>
        <taxon>fabids</taxon>
        <taxon>Fabales</taxon>
        <taxon>Fabaceae</taxon>
        <taxon>Papilionoideae</taxon>
        <taxon>50 kb inversion clade</taxon>
        <taxon>dalbergioids sensu lato</taxon>
        <taxon>Dalbergieae</taxon>
        <taxon>Pterocarpus clade</taxon>
        <taxon>Arachis</taxon>
    </lineage>
</organism>
<dbReference type="FunFam" id="1.10.510.10:FF:000060">
    <property type="entry name" value="G-type lectin S-receptor-like serine/threonine-protein kinase"/>
    <property type="match status" value="1"/>
</dbReference>
<dbReference type="Gramene" id="arahy.Tifrunner.gnm2.ann2.Ah18g150900.1">
    <property type="protein sequence ID" value="arahy.Tifrunner.gnm2.ann2.Ah18g150900.1-CDS"/>
    <property type="gene ID" value="arahy.Tifrunner.gnm2.ann2.Ah18g150900"/>
</dbReference>
<keyword evidence="2" id="KW-0723">Serine/threonine-protein kinase</keyword>
<evidence type="ECO:0000256" key="5">
    <source>
        <dbReference type="ARBA" id="ARBA00022741"/>
    </source>
</evidence>
<dbReference type="PROSITE" id="PS00107">
    <property type="entry name" value="PROTEIN_KINASE_ATP"/>
    <property type="match status" value="1"/>
</dbReference>
<keyword evidence="13" id="KW-1133">Transmembrane helix</keyword>
<evidence type="ECO:0000256" key="11">
    <source>
        <dbReference type="ARBA" id="ARBA00048679"/>
    </source>
</evidence>
<sequence length="567" mass="63341">MEIILPLLLLLLVPYTYMSVAAASDSSSSSELNNNDSSICDYTRMCGPNGNCDLDEAQTCVCLDGFTPKSPTDFAYLNFRQGCVRNKALNCSTDVFVRHSSFKEPSGGYSLSNQQDCLGKCKSDCSCMAYKVIVGGCKLWNGDLFDVRLLKQGGQDLYIRMSASEEQGESEAGGKKQGRNEGMVVGIVVGSSVVISMIIIASWYMFRERTASKALEHVRINEIVTHDTNVQILQMEDMGLPLFDLSRIIVATDNFSPINKLGEGGFGSVYKGILNDGQQIAVKRLSSSSGQGLNEFKTEVKLIAKLQHRNLVKLFGCCIQEEEKLLIYEYMPNKSLDYFIFDQVRRSMLDWSKRFNIISGIAKGLLYLHQDSRLRIIHRDIKTSNILLGSKMEPKISDFGLARSFENGQSKGNTNRVVGTFGYMAPEYAVNGHFSIKSDVFSFGILLLEIVSGKRNRRLYCPSDNDESLYGNAWDLWKQGRSLELVDECLKDSWNLSEVQRCIHIGLLCAQQNPHDRPIMSYVVLMLGSEIDLPQPKAPKFFICDPFDGSSTSISKNELSITEMEAR</sequence>
<comment type="caution">
    <text evidence="17">The sequence shown here is derived from an EMBL/GenBank/DDBJ whole genome shotgun (WGS) entry which is preliminary data.</text>
</comment>
<keyword evidence="6" id="KW-0418">Kinase</keyword>
<dbReference type="Gene3D" id="1.10.510.10">
    <property type="entry name" value="Transferase(Phosphotransferase) domain 1"/>
    <property type="match status" value="1"/>
</dbReference>
<dbReference type="PROSITE" id="PS00108">
    <property type="entry name" value="PROTEIN_KINASE_ST"/>
    <property type="match status" value="1"/>
</dbReference>
<dbReference type="PROSITE" id="PS50948">
    <property type="entry name" value="PAN"/>
    <property type="match status" value="1"/>
</dbReference>
<evidence type="ECO:0000256" key="14">
    <source>
        <dbReference type="SAM" id="SignalP"/>
    </source>
</evidence>
<feature type="signal peptide" evidence="14">
    <location>
        <begin position="1"/>
        <end position="23"/>
    </location>
</feature>
<dbReference type="GO" id="GO:0004674">
    <property type="term" value="F:protein serine/threonine kinase activity"/>
    <property type="evidence" value="ECO:0007669"/>
    <property type="project" value="UniProtKB-KW"/>
</dbReference>
<dbReference type="PANTHER" id="PTHR27002">
    <property type="entry name" value="RECEPTOR-LIKE SERINE/THREONINE-PROTEIN KINASE SD1-8"/>
    <property type="match status" value="1"/>
</dbReference>
<keyword evidence="3" id="KW-0808">Transferase</keyword>
<dbReference type="Pfam" id="PF07714">
    <property type="entry name" value="PK_Tyr_Ser-Thr"/>
    <property type="match status" value="1"/>
</dbReference>
<keyword evidence="8" id="KW-1015">Disulfide bond</keyword>
<gene>
    <name evidence="17" type="ORF">Ahy_B08g093003</name>
</gene>
<evidence type="ECO:0000256" key="8">
    <source>
        <dbReference type="ARBA" id="ARBA00023157"/>
    </source>
</evidence>
<dbReference type="InterPro" id="IPR001245">
    <property type="entry name" value="Ser-Thr/Tyr_kinase_cat_dom"/>
</dbReference>
<reference evidence="17 18" key="1">
    <citation type="submission" date="2019-01" db="EMBL/GenBank/DDBJ databases">
        <title>Sequencing of cultivated peanut Arachis hypogaea provides insights into genome evolution and oil improvement.</title>
        <authorList>
            <person name="Chen X."/>
        </authorList>
    </citation>
    <scope>NUCLEOTIDE SEQUENCE [LARGE SCALE GENOMIC DNA]</scope>
    <source>
        <strain evidence="18">cv. Fuhuasheng</strain>
        <tissue evidence="17">Leaves</tissue>
    </source>
</reference>